<comment type="subcellular location">
    <subcellularLocation>
        <location evidence="1">Membrane</location>
        <topology evidence="1">Multi-pass membrane protein</topology>
    </subcellularLocation>
</comment>
<comment type="caution">
    <text evidence="5">The sequence shown here is derived from an EMBL/GenBank/DDBJ whole genome shotgun (WGS) entry which is preliminary data.</text>
</comment>
<reference evidence="5 6" key="1">
    <citation type="journal article" date="2019" name="Sci. Rep.">
        <title>Comparative genomics of chytrid fungi reveal insights into the obligate biotrophic and pathogenic lifestyle of Synchytrium endobioticum.</title>
        <authorList>
            <person name="van de Vossenberg B.T.L.H."/>
            <person name="Warris S."/>
            <person name="Nguyen H.D.T."/>
            <person name="van Gent-Pelzer M.P.E."/>
            <person name="Joly D.L."/>
            <person name="van de Geest H.C."/>
            <person name="Bonants P.J.M."/>
            <person name="Smith D.S."/>
            <person name="Levesque C.A."/>
            <person name="van der Lee T.A.J."/>
        </authorList>
    </citation>
    <scope>NUCLEOTIDE SEQUENCE [LARGE SCALE GENOMIC DNA]</scope>
    <source>
        <strain evidence="5 6">CBS 675.73</strain>
    </source>
</reference>
<evidence type="ECO:0000256" key="4">
    <source>
        <dbReference type="ARBA" id="ARBA00023136"/>
    </source>
</evidence>
<dbReference type="STRING" id="246404.A0A507FNJ4"/>
<dbReference type="GO" id="GO:0030150">
    <property type="term" value="P:protein import into mitochondrial matrix"/>
    <property type="evidence" value="ECO:0007669"/>
    <property type="project" value="TreeGrafter"/>
</dbReference>
<organism evidence="5 6">
    <name type="scientific">Chytriomyces confervae</name>
    <dbReference type="NCBI Taxonomy" id="246404"/>
    <lineage>
        <taxon>Eukaryota</taxon>
        <taxon>Fungi</taxon>
        <taxon>Fungi incertae sedis</taxon>
        <taxon>Chytridiomycota</taxon>
        <taxon>Chytridiomycota incertae sedis</taxon>
        <taxon>Chytridiomycetes</taxon>
        <taxon>Chytridiales</taxon>
        <taxon>Chytriomycetaceae</taxon>
        <taxon>Chytriomyces</taxon>
    </lineage>
</organism>
<dbReference type="PANTHER" id="PTHR15371">
    <property type="entry name" value="TIM23"/>
    <property type="match status" value="1"/>
</dbReference>
<gene>
    <name evidence="5" type="ORF">CcCBS67573_g01480</name>
</gene>
<keyword evidence="2" id="KW-0812">Transmembrane</keyword>
<dbReference type="PANTHER" id="PTHR15371:SF0">
    <property type="entry name" value="SD19278P"/>
    <property type="match status" value="1"/>
</dbReference>
<name>A0A507FNJ4_9FUNG</name>
<dbReference type="EMBL" id="QEAP01000025">
    <property type="protein sequence ID" value="TPX77260.1"/>
    <property type="molecule type" value="Genomic_DNA"/>
</dbReference>
<keyword evidence="4" id="KW-0472">Membrane</keyword>
<evidence type="ECO:0000313" key="5">
    <source>
        <dbReference type="EMBL" id="TPX77260.1"/>
    </source>
</evidence>
<sequence>MSSQQQPIASEFVADAEAAAPQVTSVNSSSVSVTRFSLPGSYLHPITENNPSQLLFINDNPMGVPGFIGGGLYGAYRGLQIAQGNSFNIRYNSVLNSIGRQGPRISNSLGVMTMGWGLLDNLFSSFRGGKSDYYNHVTAAFLSGALFKSTAGLRPALIAGGLMAAVVGGYGLSETFNSTSAKATVKSALPAVAPAPAAA</sequence>
<dbReference type="Proteomes" id="UP000320333">
    <property type="component" value="Unassembled WGS sequence"/>
</dbReference>
<evidence type="ECO:0000313" key="6">
    <source>
        <dbReference type="Proteomes" id="UP000320333"/>
    </source>
</evidence>
<dbReference type="AlphaFoldDB" id="A0A507FNJ4"/>
<evidence type="ECO:0000256" key="3">
    <source>
        <dbReference type="ARBA" id="ARBA00022989"/>
    </source>
</evidence>
<dbReference type="OrthoDB" id="159299at2759"/>
<evidence type="ECO:0000256" key="1">
    <source>
        <dbReference type="ARBA" id="ARBA00004141"/>
    </source>
</evidence>
<keyword evidence="6" id="KW-1185">Reference proteome</keyword>
<dbReference type="Pfam" id="PF02466">
    <property type="entry name" value="Tim17"/>
    <property type="match status" value="1"/>
</dbReference>
<evidence type="ECO:0008006" key="7">
    <source>
        <dbReference type="Google" id="ProtNLM"/>
    </source>
</evidence>
<evidence type="ECO:0000256" key="2">
    <source>
        <dbReference type="ARBA" id="ARBA00022692"/>
    </source>
</evidence>
<dbReference type="GO" id="GO:0008320">
    <property type="term" value="F:protein transmembrane transporter activity"/>
    <property type="evidence" value="ECO:0007669"/>
    <property type="project" value="TreeGrafter"/>
</dbReference>
<proteinExistence type="predicted"/>
<accession>A0A507FNJ4</accession>
<keyword evidence="3" id="KW-1133">Transmembrane helix</keyword>
<dbReference type="InterPro" id="IPR045238">
    <property type="entry name" value="Tim23-like"/>
</dbReference>
<protein>
    <recommendedName>
        <fullName evidence="7">Mitochondrial import inner membrane translocase subunit TIM23</fullName>
    </recommendedName>
</protein>
<dbReference type="GO" id="GO:0005744">
    <property type="term" value="C:TIM23 mitochondrial import inner membrane translocase complex"/>
    <property type="evidence" value="ECO:0007669"/>
    <property type="project" value="TreeGrafter"/>
</dbReference>